<evidence type="ECO:0000259" key="1">
    <source>
        <dbReference type="PROSITE" id="PS51186"/>
    </source>
</evidence>
<dbReference type="PANTHER" id="PTHR43792:SF1">
    <property type="entry name" value="N-ACETYLTRANSFERASE DOMAIN-CONTAINING PROTEIN"/>
    <property type="match status" value="1"/>
</dbReference>
<keyword evidence="2" id="KW-0012">Acyltransferase</keyword>
<dbReference type="EMBL" id="JBHUHY010000033">
    <property type="protein sequence ID" value="MFD2188916.1"/>
    <property type="molecule type" value="Genomic_DNA"/>
</dbReference>
<dbReference type="GO" id="GO:0016746">
    <property type="term" value="F:acyltransferase activity"/>
    <property type="evidence" value="ECO:0007669"/>
    <property type="project" value="UniProtKB-KW"/>
</dbReference>
<gene>
    <name evidence="2" type="ORF">ACFSJT_19100</name>
</gene>
<evidence type="ECO:0000313" key="3">
    <source>
        <dbReference type="Proteomes" id="UP001597344"/>
    </source>
</evidence>
<dbReference type="InterPro" id="IPR000182">
    <property type="entry name" value="GNAT_dom"/>
</dbReference>
<dbReference type="InterPro" id="IPR016181">
    <property type="entry name" value="Acyl_CoA_acyltransferase"/>
</dbReference>
<dbReference type="EC" id="2.3.-.-" evidence="2"/>
<dbReference type="Pfam" id="PF13302">
    <property type="entry name" value="Acetyltransf_3"/>
    <property type="match status" value="1"/>
</dbReference>
<feature type="domain" description="N-acetyltransferase" evidence="1">
    <location>
        <begin position="11"/>
        <end position="168"/>
    </location>
</feature>
<comment type="caution">
    <text evidence="2">The sequence shown here is derived from an EMBL/GenBank/DDBJ whole genome shotgun (WGS) entry which is preliminary data.</text>
</comment>
<evidence type="ECO:0000313" key="2">
    <source>
        <dbReference type="EMBL" id="MFD2188916.1"/>
    </source>
</evidence>
<dbReference type="RefSeq" id="WP_378321942.1">
    <property type="nucleotide sequence ID" value="NZ_JBHUHY010000033.1"/>
</dbReference>
<proteinExistence type="predicted"/>
<name>A0ABW5B432_9FLAO</name>
<dbReference type="Gene3D" id="3.40.630.30">
    <property type="match status" value="1"/>
</dbReference>
<dbReference type="InterPro" id="IPR051531">
    <property type="entry name" value="N-acetyltransferase"/>
</dbReference>
<dbReference type="PANTHER" id="PTHR43792">
    <property type="entry name" value="GNAT FAMILY, PUTATIVE (AFU_ORTHOLOGUE AFUA_3G00765)-RELATED-RELATED"/>
    <property type="match status" value="1"/>
</dbReference>
<organism evidence="2 3">
    <name type="scientific">Aquimarina celericrescens</name>
    <dbReference type="NCBI Taxonomy" id="1964542"/>
    <lineage>
        <taxon>Bacteria</taxon>
        <taxon>Pseudomonadati</taxon>
        <taxon>Bacteroidota</taxon>
        <taxon>Flavobacteriia</taxon>
        <taxon>Flavobacteriales</taxon>
        <taxon>Flavobacteriaceae</taxon>
        <taxon>Aquimarina</taxon>
    </lineage>
</organism>
<dbReference type="PROSITE" id="PS51186">
    <property type="entry name" value="GNAT"/>
    <property type="match status" value="1"/>
</dbReference>
<reference evidence="3" key="1">
    <citation type="journal article" date="2019" name="Int. J. Syst. Evol. Microbiol.">
        <title>The Global Catalogue of Microorganisms (GCM) 10K type strain sequencing project: providing services to taxonomists for standard genome sequencing and annotation.</title>
        <authorList>
            <consortium name="The Broad Institute Genomics Platform"/>
            <consortium name="The Broad Institute Genome Sequencing Center for Infectious Disease"/>
            <person name="Wu L."/>
            <person name="Ma J."/>
        </authorList>
    </citation>
    <scope>NUCLEOTIDE SEQUENCE [LARGE SCALE GENOMIC DNA]</scope>
    <source>
        <strain evidence="3">DT92</strain>
    </source>
</reference>
<keyword evidence="3" id="KW-1185">Reference proteome</keyword>
<accession>A0ABW5B432</accession>
<keyword evidence="2" id="KW-0808">Transferase</keyword>
<dbReference type="SUPFAM" id="SSF55729">
    <property type="entry name" value="Acyl-CoA N-acyltransferases (Nat)"/>
    <property type="match status" value="1"/>
</dbReference>
<protein>
    <submittedName>
        <fullName evidence="2">GNAT family N-acetyltransferase</fullName>
        <ecNumber evidence="2">2.3.-.-</ecNumber>
    </submittedName>
</protein>
<sequence length="168" mass="19044">MNDKILETDRLTLEKAITEDSKFFFELLNSPNWIEFIGDRGIKTNNQAIEYIESLINSYKNNGYGLYKVSLKNTQTPIGICGFVKRDYLENADIGFAILPKYEGKGYTEEAAKAVMKYGESKLKLSPIYAVTTQENHKSRNLLNKIGLLEIGKIKPNGSNTEFLLFSN</sequence>
<dbReference type="Proteomes" id="UP001597344">
    <property type="component" value="Unassembled WGS sequence"/>
</dbReference>